<sequence length="144" mass="15644">MMHLRHGGDAIRVERTVDSFDDVAISMFTPEATGPATVHANANQSFFVAGGDRARDASATGFVRHGLTEPHLASFTTAWYYVRSFQVESPGARTVVAFGDSITDGFFSTGDTNSATRISSLDACRRIHAPRILRWSRGIAGQPR</sequence>
<protein>
    <recommendedName>
        <fullName evidence="3">SGNH hydrolase-type esterase domain-containing protein</fullName>
    </recommendedName>
</protein>
<reference evidence="2" key="1">
    <citation type="journal article" date="2019" name="Int. J. Syst. Evol. Microbiol.">
        <title>The Global Catalogue of Microorganisms (GCM) 10K type strain sequencing project: providing services to taxonomists for standard genome sequencing and annotation.</title>
        <authorList>
            <consortium name="The Broad Institute Genomics Platform"/>
            <consortium name="The Broad Institute Genome Sequencing Center for Infectious Disease"/>
            <person name="Wu L."/>
            <person name="Ma J."/>
        </authorList>
    </citation>
    <scope>NUCLEOTIDE SEQUENCE [LARGE SCALE GENOMIC DNA]</scope>
    <source>
        <strain evidence="2">YIM 94188</strain>
    </source>
</reference>
<evidence type="ECO:0000313" key="2">
    <source>
        <dbReference type="Proteomes" id="UP001596072"/>
    </source>
</evidence>
<evidence type="ECO:0000313" key="1">
    <source>
        <dbReference type="EMBL" id="MFC5729345.1"/>
    </source>
</evidence>
<gene>
    <name evidence="1" type="ORF">ACFPQB_10490</name>
</gene>
<dbReference type="RefSeq" id="WP_378527055.1">
    <property type="nucleotide sequence ID" value="NZ_JBHSNS010000004.1"/>
</dbReference>
<comment type="caution">
    <text evidence="1">The sequence shown here is derived from an EMBL/GenBank/DDBJ whole genome shotgun (WGS) entry which is preliminary data.</text>
</comment>
<evidence type="ECO:0008006" key="3">
    <source>
        <dbReference type="Google" id="ProtNLM"/>
    </source>
</evidence>
<accession>A0ABW0ZLK2</accession>
<proteinExistence type="predicted"/>
<name>A0ABW0ZLK2_9ACTN</name>
<dbReference type="EMBL" id="JBHSNS010000004">
    <property type="protein sequence ID" value="MFC5729345.1"/>
    <property type="molecule type" value="Genomic_DNA"/>
</dbReference>
<dbReference type="Proteomes" id="UP001596072">
    <property type="component" value="Unassembled WGS sequence"/>
</dbReference>
<organism evidence="1 2">
    <name type="scientific">Nocardioides vastitatis</name>
    <dbReference type="NCBI Taxonomy" id="2568655"/>
    <lineage>
        <taxon>Bacteria</taxon>
        <taxon>Bacillati</taxon>
        <taxon>Actinomycetota</taxon>
        <taxon>Actinomycetes</taxon>
        <taxon>Propionibacteriales</taxon>
        <taxon>Nocardioidaceae</taxon>
        <taxon>Nocardioides</taxon>
    </lineage>
</organism>
<keyword evidence="2" id="KW-1185">Reference proteome</keyword>